<name>A0A8K0J243_9HYPO</name>
<accession>A0A8K0J243</accession>
<evidence type="ECO:0000313" key="1">
    <source>
        <dbReference type="EMBL" id="KAG5918505.1"/>
    </source>
</evidence>
<keyword evidence="2" id="KW-1185">Reference proteome</keyword>
<dbReference type="EMBL" id="SRPY01000733">
    <property type="protein sequence ID" value="KAG5918505.1"/>
    <property type="molecule type" value="Genomic_DNA"/>
</dbReference>
<protein>
    <submittedName>
        <fullName evidence="1">Uncharacterized protein</fullName>
    </submittedName>
</protein>
<dbReference type="AlphaFoldDB" id="A0A8K0J243"/>
<gene>
    <name evidence="1" type="ORF">E4U42_006826</name>
</gene>
<sequence length="331" mass="37052">MSGPETVGTVLAEIANLMVDGVRIFSLADKRHWGPDEHEQVQALKAALNQAKKDFQHLCPLVNGQAQYEHDRNYETIRELRLLRGRFLAHVQLLKDWGRSGGPINPIWIRETQSLQQELHRAQCRAAGRIFTSLHESSQRCLGAFLVRRAQRAISARPVQDMTDTMVEKRQLEELGACTQVGSFNRFEDDVAFICDFCDGHLLWTDLENVPTRRTPPYRPTGRPNDAHWQATGLSSSAAEEKPVIFAPVVVANHMAPLHGDWQAKLTCPFCEEDSQQPQDKDDEEALYRPDDVFEDVAELQAHLQWQHAGTSTLAGAPLAGLPASTGCSVM</sequence>
<organism evidence="1 2">
    <name type="scientific">Claviceps africana</name>
    <dbReference type="NCBI Taxonomy" id="83212"/>
    <lineage>
        <taxon>Eukaryota</taxon>
        <taxon>Fungi</taxon>
        <taxon>Dikarya</taxon>
        <taxon>Ascomycota</taxon>
        <taxon>Pezizomycotina</taxon>
        <taxon>Sordariomycetes</taxon>
        <taxon>Hypocreomycetidae</taxon>
        <taxon>Hypocreales</taxon>
        <taxon>Clavicipitaceae</taxon>
        <taxon>Claviceps</taxon>
    </lineage>
</organism>
<proteinExistence type="predicted"/>
<reference evidence="1" key="1">
    <citation type="journal article" date="2020" name="bioRxiv">
        <title>Whole genome comparisons of ergot fungi reveals the divergence and evolution of species within the genus Claviceps are the result of varying mechanisms driving genome evolution and host range expansion.</title>
        <authorList>
            <person name="Wyka S.A."/>
            <person name="Mondo S.J."/>
            <person name="Liu M."/>
            <person name="Dettman J."/>
            <person name="Nalam V."/>
            <person name="Broders K.D."/>
        </authorList>
    </citation>
    <scope>NUCLEOTIDE SEQUENCE</scope>
    <source>
        <strain evidence="1">CCC 489</strain>
    </source>
</reference>
<dbReference type="OrthoDB" id="5221663at2759"/>
<dbReference type="Proteomes" id="UP000811619">
    <property type="component" value="Unassembled WGS sequence"/>
</dbReference>
<evidence type="ECO:0000313" key="2">
    <source>
        <dbReference type="Proteomes" id="UP000811619"/>
    </source>
</evidence>
<comment type="caution">
    <text evidence="1">The sequence shown here is derived from an EMBL/GenBank/DDBJ whole genome shotgun (WGS) entry which is preliminary data.</text>
</comment>